<dbReference type="OrthoDB" id="389504at2759"/>
<sequence>MSSDQRDSGYIRYQDYTEIKRQFDRTLDSNPDDDRFKKIIKEIYNAQYEEHLKNKTLIGLHNVLSNDDAFYKGITPLYCSYINHWLNREVQNTSNNVDKLYFPIFQKFSDKLSSEKGRKKDSTCNNYIFDLGDETINNMNFLYNLYDAYNEIISRYIYDKTKTCDNLVLLAKNYRDYIDKYYEEDKNLYNNLEYIIKEIDKITGIKTTSPCEQKIYFTKPTKLENLLEEKRKEAAELAARLAKAEADRLAKEKEARQTKEEGSRQHPDILSGSSHNGLQEILHENRELPSSSYQTGSQGFVTSRLYSRGERFDSSEWVESPTGSLLEKGYTPQRPTEYTLEGREQQSGLDQVQEDKGIQSFLIISISQYYIKKKLSLSYNYVLNSLNFLLNFSIHQLDPSLEEEEDDSVKFLEVLEDFNQISQIFKIMMVGILDMVQ</sequence>
<evidence type="ECO:0000313" key="2">
    <source>
        <dbReference type="EMBL" id="KMZ82420.1"/>
    </source>
</evidence>
<feature type="region of interest" description="Disordered" evidence="1">
    <location>
        <begin position="249"/>
        <end position="275"/>
    </location>
</feature>
<dbReference type="AlphaFoldDB" id="A0A0J9SHD9"/>
<gene>
    <name evidence="2" type="ORF">PVIIG_06128</name>
</gene>
<proteinExistence type="predicted"/>
<dbReference type="Pfam" id="PF05795">
    <property type="entry name" value="Plasmodium_Vir"/>
    <property type="match status" value="1"/>
</dbReference>
<evidence type="ECO:0000256" key="1">
    <source>
        <dbReference type="SAM" id="MobiDB-lite"/>
    </source>
</evidence>
<evidence type="ECO:0008006" key="4">
    <source>
        <dbReference type="Google" id="ProtNLM"/>
    </source>
</evidence>
<protein>
    <recommendedName>
        <fullName evidence="4">VIR protein</fullName>
    </recommendedName>
</protein>
<accession>A0A0J9SHD9</accession>
<dbReference type="Proteomes" id="UP000053562">
    <property type="component" value="Unassembled WGS sequence"/>
</dbReference>
<reference evidence="2 3" key="1">
    <citation type="submission" date="2011-08" db="EMBL/GenBank/DDBJ databases">
        <title>The Genome Sequence of Plasmodium vivax India VII.</title>
        <authorList>
            <consortium name="The Broad Institute Genome Sequencing Platform"/>
            <consortium name="The Broad Institute Genome Sequencing Center for Infectious Disease"/>
            <person name="Neafsey D."/>
            <person name="Carlton J."/>
            <person name="Barnwell J."/>
            <person name="Collins W."/>
            <person name="Escalante A."/>
            <person name="Mullikin J."/>
            <person name="Saul A."/>
            <person name="Guigo R."/>
            <person name="Camara F."/>
            <person name="Young S.K."/>
            <person name="Zeng Q."/>
            <person name="Gargeya S."/>
            <person name="Fitzgerald M."/>
            <person name="Haas B."/>
            <person name="Abouelleil A."/>
            <person name="Alvarado L."/>
            <person name="Arachchi H.M."/>
            <person name="Berlin A."/>
            <person name="Brown A."/>
            <person name="Chapman S.B."/>
            <person name="Chen Z."/>
            <person name="Dunbar C."/>
            <person name="Freedman E."/>
            <person name="Gearin G."/>
            <person name="Gellesch M."/>
            <person name="Goldberg J."/>
            <person name="Griggs A."/>
            <person name="Gujja S."/>
            <person name="Heiman D."/>
            <person name="Howarth C."/>
            <person name="Larson L."/>
            <person name="Lui A."/>
            <person name="MacDonald P.J.P."/>
            <person name="Montmayeur A."/>
            <person name="Murphy C."/>
            <person name="Neiman D."/>
            <person name="Pearson M."/>
            <person name="Priest M."/>
            <person name="Roberts A."/>
            <person name="Saif S."/>
            <person name="Shea T."/>
            <person name="Shenoy N."/>
            <person name="Sisk P."/>
            <person name="Stolte C."/>
            <person name="Sykes S."/>
            <person name="Wortman J."/>
            <person name="Nusbaum C."/>
            <person name="Birren B."/>
        </authorList>
    </citation>
    <scope>NUCLEOTIDE SEQUENCE [LARGE SCALE GENOMIC DNA]</scope>
    <source>
        <strain evidence="2 3">India VII</strain>
    </source>
</reference>
<feature type="compositionally biased region" description="Basic and acidic residues" evidence="1">
    <location>
        <begin position="249"/>
        <end position="267"/>
    </location>
</feature>
<name>A0A0J9SHD9_PLAVI</name>
<organism evidence="2 3">
    <name type="scientific">Plasmodium vivax India VII</name>
    <dbReference type="NCBI Taxonomy" id="1077284"/>
    <lineage>
        <taxon>Eukaryota</taxon>
        <taxon>Sar</taxon>
        <taxon>Alveolata</taxon>
        <taxon>Apicomplexa</taxon>
        <taxon>Aconoidasida</taxon>
        <taxon>Haemosporida</taxon>
        <taxon>Plasmodiidae</taxon>
        <taxon>Plasmodium</taxon>
        <taxon>Plasmodium (Plasmodium)</taxon>
    </lineage>
</organism>
<dbReference type="InterPro" id="IPR008780">
    <property type="entry name" value="Plasmodium_Vir"/>
</dbReference>
<evidence type="ECO:0000313" key="3">
    <source>
        <dbReference type="Proteomes" id="UP000053562"/>
    </source>
</evidence>
<dbReference type="EMBL" id="KQ234194">
    <property type="protein sequence ID" value="KMZ82420.1"/>
    <property type="molecule type" value="Genomic_DNA"/>
</dbReference>